<name>A0A812XSB1_SYMPI</name>
<reference evidence="3" key="1">
    <citation type="submission" date="2021-02" db="EMBL/GenBank/DDBJ databases">
        <authorList>
            <person name="Dougan E. K."/>
            <person name="Rhodes N."/>
            <person name="Thang M."/>
            <person name="Chan C."/>
        </authorList>
    </citation>
    <scope>NUCLEOTIDE SEQUENCE</scope>
</reference>
<evidence type="ECO:0000259" key="2">
    <source>
        <dbReference type="PROSITE" id="PS50020"/>
    </source>
</evidence>
<proteinExistence type="predicted"/>
<feature type="region of interest" description="Disordered" evidence="1">
    <location>
        <begin position="1"/>
        <end position="22"/>
    </location>
</feature>
<dbReference type="Proteomes" id="UP000649617">
    <property type="component" value="Unassembled WGS sequence"/>
</dbReference>
<comment type="caution">
    <text evidence="3">The sequence shown here is derived from an EMBL/GenBank/DDBJ whole genome shotgun (WGS) entry which is preliminary data.</text>
</comment>
<dbReference type="CDD" id="cd00201">
    <property type="entry name" value="WW"/>
    <property type="match status" value="1"/>
</dbReference>
<dbReference type="PROSITE" id="PS01159">
    <property type="entry name" value="WW_DOMAIN_1"/>
    <property type="match status" value="1"/>
</dbReference>
<dbReference type="PANTHER" id="PTHR21715">
    <property type="entry name" value="RH04127P"/>
    <property type="match status" value="1"/>
</dbReference>
<accession>A0A812XSB1</accession>
<dbReference type="InterPro" id="IPR001202">
    <property type="entry name" value="WW_dom"/>
</dbReference>
<keyword evidence="4" id="KW-1185">Reference proteome</keyword>
<dbReference type="PROSITE" id="PS50020">
    <property type="entry name" value="WW_DOMAIN_2"/>
    <property type="match status" value="1"/>
</dbReference>
<dbReference type="InterPro" id="IPR053233">
    <property type="entry name" value="ABRA-related"/>
</dbReference>
<dbReference type="SUPFAM" id="SSF51045">
    <property type="entry name" value="WW domain"/>
    <property type="match status" value="1"/>
</dbReference>
<dbReference type="Pfam" id="PF00397">
    <property type="entry name" value="WW"/>
    <property type="match status" value="1"/>
</dbReference>
<evidence type="ECO:0000256" key="1">
    <source>
        <dbReference type="SAM" id="MobiDB-lite"/>
    </source>
</evidence>
<sequence length="148" mass="16649">MDVESGVRVLAERPADDFEPTEEEVKNYAEWLGLDPKEDTDLMYLAKEGLKAPLKDGWKPCTNSDNEIFYFNFLTGQTSWTHPADEAYRTMVQEKKRARGQAVGVPVVHAPYSGVGHIPVEGQPAGFCGLARRILSCCRRRDLHSHTQ</sequence>
<dbReference type="AlphaFoldDB" id="A0A812XSB1"/>
<dbReference type="EMBL" id="CAJNIZ010046282">
    <property type="protein sequence ID" value="CAE7744456.1"/>
    <property type="molecule type" value="Genomic_DNA"/>
</dbReference>
<protein>
    <submittedName>
        <fullName evidence="3">Cep164 protein</fullName>
    </submittedName>
</protein>
<evidence type="ECO:0000313" key="3">
    <source>
        <dbReference type="EMBL" id="CAE7744456.1"/>
    </source>
</evidence>
<dbReference type="OrthoDB" id="6344460at2759"/>
<dbReference type="PANTHER" id="PTHR21715:SF0">
    <property type="entry name" value="RH04127P"/>
    <property type="match status" value="1"/>
</dbReference>
<dbReference type="SMART" id="SM00456">
    <property type="entry name" value="WW"/>
    <property type="match status" value="1"/>
</dbReference>
<feature type="domain" description="WW" evidence="2">
    <location>
        <begin position="52"/>
        <end position="85"/>
    </location>
</feature>
<dbReference type="Gene3D" id="3.30.1470.10">
    <property type="entry name" value="Photosystem I PsaD, reaction center subunit II"/>
    <property type="match status" value="1"/>
</dbReference>
<dbReference type="InterPro" id="IPR036020">
    <property type="entry name" value="WW_dom_sf"/>
</dbReference>
<gene>
    <name evidence="3" type="primary">Cep164</name>
    <name evidence="3" type="ORF">SPIL2461_LOCUS21468</name>
</gene>
<organism evidence="3 4">
    <name type="scientific">Symbiodinium pilosum</name>
    <name type="common">Dinoflagellate</name>
    <dbReference type="NCBI Taxonomy" id="2952"/>
    <lineage>
        <taxon>Eukaryota</taxon>
        <taxon>Sar</taxon>
        <taxon>Alveolata</taxon>
        <taxon>Dinophyceae</taxon>
        <taxon>Suessiales</taxon>
        <taxon>Symbiodiniaceae</taxon>
        <taxon>Symbiodinium</taxon>
    </lineage>
</organism>
<evidence type="ECO:0000313" key="4">
    <source>
        <dbReference type="Proteomes" id="UP000649617"/>
    </source>
</evidence>